<keyword evidence="1" id="KW-0540">Nuclease</keyword>
<accession>A0ABY5AMU8</accession>
<dbReference type="Pfam" id="PF10040">
    <property type="entry name" value="CRISPR_Cas6"/>
    <property type="match status" value="1"/>
</dbReference>
<evidence type="ECO:0000256" key="3">
    <source>
        <dbReference type="ARBA" id="ARBA00022801"/>
    </source>
</evidence>
<evidence type="ECO:0000313" key="7">
    <source>
        <dbReference type="EMBL" id="USR90514.1"/>
    </source>
</evidence>
<feature type="domain" description="CRISPR-associated protein Cas6 C-terminal" evidence="5">
    <location>
        <begin position="150"/>
        <end position="271"/>
    </location>
</feature>
<dbReference type="RefSeq" id="WP_252662542.1">
    <property type="nucleotide sequence ID" value="NZ_CP098611.1"/>
</dbReference>
<gene>
    <name evidence="7" type="primary">cas6</name>
    <name evidence="7" type="ORF">NEA10_17000</name>
</gene>
<evidence type="ECO:0000313" key="8">
    <source>
        <dbReference type="Proteomes" id="UP001056708"/>
    </source>
</evidence>
<dbReference type="NCBIfam" id="TIGR01877">
    <property type="entry name" value="cas_cas6"/>
    <property type="match status" value="1"/>
</dbReference>
<dbReference type="Pfam" id="PF19308">
    <property type="entry name" value="CRISPR_Cas6_N"/>
    <property type="match status" value="1"/>
</dbReference>
<evidence type="ECO:0000256" key="2">
    <source>
        <dbReference type="ARBA" id="ARBA00022759"/>
    </source>
</evidence>
<keyword evidence="3" id="KW-0378">Hydrolase</keyword>
<keyword evidence="2" id="KW-0255">Endonuclease</keyword>
<dbReference type="InterPro" id="IPR045747">
    <property type="entry name" value="CRISPR-assoc_prot_Cas6_N_sf"/>
</dbReference>
<dbReference type="Gene3D" id="3.30.70.1900">
    <property type="match status" value="1"/>
</dbReference>
<dbReference type="CDD" id="cd21141">
    <property type="entry name" value="Cas6_III-like"/>
    <property type="match status" value="1"/>
</dbReference>
<dbReference type="Proteomes" id="UP001056708">
    <property type="component" value="Chromosome"/>
</dbReference>
<dbReference type="Gene3D" id="3.30.70.1890">
    <property type="match status" value="1"/>
</dbReference>
<keyword evidence="4" id="KW-0051">Antiviral defense</keyword>
<dbReference type="InterPro" id="IPR045648">
    <property type="entry name" value="CRISPR-assoc_Cas6-like_N"/>
</dbReference>
<proteinExistence type="predicted"/>
<keyword evidence="8" id="KW-1185">Reference proteome</keyword>
<evidence type="ECO:0000256" key="4">
    <source>
        <dbReference type="ARBA" id="ARBA00023118"/>
    </source>
</evidence>
<dbReference type="InterPro" id="IPR019267">
    <property type="entry name" value="CRISPR-assoc_Cas6_C"/>
</dbReference>
<protein>
    <submittedName>
        <fullName evidence="7">CRISPR-associated endoribonuclease Cas6</fullName>
    </submittedName>
</protein>
<reference evidence="7" key="1">
    <citation type="submission" date="2022-06" db="EMBL/GenBank/DDBJ databases">
        <title>Genome sequence of Phormidium yuhuli AB48 isolated from an industrial photobioreactor environment.</title>
        <authorList>
            <person name="Qiu Y."/>
            <person name="Noonan A.J.C."/>
            <person name="Dofher K."/>
            <person name="Koch M."/>
            <person name="Kieft B."/>
            <person name="Lin X."/>
            <person name="Ziels R.M."/>
            <person name="Hallam S.J."/>
        </authorList>
    </citation>
    <scope>NUCLEOTIDE SEQUENCE</scope>
    <source>
        <strain evidence="7">AB48</strain>
    </source>
</reference>
<dbReference type="EMBL" id="CP098611">
    <property type="protein sequence ID" value="USR90514.1"/>
    <property type="molecule type" value="Genomic_DNA"/>
</dbReference>
<organism evidence="7 8">
    <name type="scientific">Phormidium yuhuli AB48</name>
    <dbReference type="NCBI Taxonomy" id="2940671"/>
    <lineage>
        <taxon>Bacteria</taxon>
        <taxon>Bacillati</taxon>
        <taxon>Cyanobacteriota</taxon>
        <taxon>Cyanophyceae</taxon>
        <taxon>Oscillatoriophycideae</taxon>
        <taxon>Oscillatoriales</taxon>
        <taxon>Oscillatoriaceae</taxon>
        <taxon>Phormidium</taxon>
        <taxon>Phormidium yuhuli</taxon>
    </lineage>
</organism>
<dbReference type="InterPro" id="IPR010156">
    <property type="entry name" value="CRISPR-assoc_prot_Cas6"/>
</dbReference>
<evidence type="ECO:0000259" key="6">
    <source>
        <dbReference type="Pfam" id="PF19308"/>
    </source>
</evidence>
<evidence type="ECO:0000259" key="5">
    <source>
        <dbReference type="Pfam" id="PF10040"/>
    </source>
</evidence>
<sequence>MGVSPPPWTPTSQLLGIEFALHPQHTSTLFPQYAIGLHAWFLDCVRQTQPDLSAKLHDSPDDKAFTLSPLLGEVPVIGRHLHIQTNQSYQWRLTLFSTPLVTWAETWLTRLPKTLDLRSLCFNLRSHRITPAPTTYDQLYQSPRQRRFALSFISPTSFRHRGHHLPLPNPANLFQSYLRRWNNFSGIFVEPDPFLDWIDSHVSLSRHDIQSSKIAAGKRGSVTGFTGSIELTLSAAGSRQNPDFAQLFSALIHYAPYCGTGHKTTFGLGQTRLGWQDSHPHPPSPQTHLGDRIADLTDQLLTQQKRPESDRARQVCQTRATILARRELGESLTAIAQDLDMPYETVKTYAKLARRSLNLPDSK</sequence>
<feature type="domain" description="CRISPR-associated protein Cas6-like N-terminal" evidence="6">
    <location>
        <begin position="26"/>
        <end position="72"/>
    </location>
</feature>
<name>A0ABY5AMU8_9CYAN</name>
<evidence type="ECO:0000256" key="1">
    <source>
        <dbReference type="ARBA" id="ARBA00022722"/>
    </source>
</evidence>